<sequence>MSEQTFHTTRQDLRKAESRIAQQHGGNTPSDSNLSQMKSIIDQNTDKSKQIDEAKASLPLPDQPPVASDWNSSDQRTVNVGSGGIEGPISGDNDTALRGPATAGSSARIDGAELHKSTAPGDKVGRQRVEGLENLPSDATAR</sequence>
<evidence type="ECO:0000256" key="1">
    <source>
        <dbReference type="SAM" id="MobiDB-lite"/>
    </source>
</evidence>
<feature type="compositionally biased region" description="Polar residues" evidence="1">
    <location>
        <begin position="20"/>
        <end position="43"/>
    </location>
</feature>
<dbReference type="EMBL" id="JAPVEA010000006">
    <property type="protein sequence ID" value="KAJ5450615.1"/>
    <property type="molecule type" value="Genomic_DNA"/>
</dbReference>
<dbReference type="RefSeq" id="XP_056766150.1">
    <property type="nucleotide sequence ID" value="XM_056910446.1"/>
</dbReference>
<feature type="region of interest" description="Disordered" evidence="1">
    <location>
        <begin position="1"/>
        <end position="142"/>
    </location>
</feature>
<feature type="compositionally biased region" description="Basic and acidic residues" evidence="1">
    <location>
        <begin position="44"/>
        <end position="55"/>
    </location>
</feature>
<comment type="caution">
    <text evidence="2">The sequence shown here is derived from an EMBL/GenBank/DDBJ whole genome shotgun (WGS) entry which is preliminary data.</text>
</comment>
<name>A0AAD6C600_9EURO</name>
<protein>
    <submittedName>
        <fullName evidence="2">Uncharacterized protein</fullName>
    </submittedName>
</protein>
<evidence type="ECO:0000313" key="3">
    <source>
        <dbReference type="Proteomes" id="UP001213681"/>
    </source>
</evidence>
<keyword evidence="3" id="KW-1185">Reference proteome</keyword>
<reference evidence="2" key="1">
    <citation type="submission" date="2022-12" db="EMBL/GenBank/DDBJ databases">
        <authorList>
            <person name="Petersen C."/>
        </authorList>
    </citation>
    <scope>NUCLEOTIDE SEQUENCE</scope>
    <source>
        <strain evidence="2">IBT 16125</strain>
    </source>
</reference>
<dbReference type="Proteomes" id="UP001213681">
    <property type="component" value="Unassembled WGS sequence"/>
</dbReference>
<accession>A0AAD6C600</accession>
<reference evidence="2" key="2">
    <citation type="journal article" date="2023" name="IMA Fungus">
        <title>Comparative genomic study of the Penicillium genus elucidates a diverse pangenome and 15 lateral gene transfer events.</title>
        <authorList>
            <person name="Petersen C."/>
            <person name="Sorensen T."/>
            <person name="Nielsen M.R."/>
            <person name="Sondergaard T.E."/>
            <person name="Sorensen J.L."/>
            <person name="Fitzpatrick D.A."/>
            <person name="Frisvad J.C."/>
            <person name="Nielsen K.L."/>
        </authorList>
    </citation>
    <scope>NUCLEOTIDE SEQUENCE</scope>
    <source>
        <strain evidence="2">IBT 16125</strain>
    </source>
</reference>
<proteinExistence type="predicted"/>
<feature type="compositionally biased region" description="Basic and acidic residues" evidence="1">
    <location>
        <begin position="9"/>
        <end position="18"/>
    </location>
</feature>
<gene>
    <name evidence="2" type="ORF">N7458_007064</name>
</gene>
<organism evidence="2 3">
    <name type="scientific">Penicillium daleae</name>
    <dbReference type="NCBI Taxonomy" id="63821"/>
    <lineage>
        <taxon>Eukaryota</taxon>
        <taxon>Fungi</taxon>
        <taxon>Dikarya</taxon>
        <taxon>Ascomycota</taxon>
        <taxon>Pezizomycotina</taxon>
        <taxon>Eurotiomycetes</taxon>
        <taxon>Eurotiomycetidae</taxon>
        <taxon>Eurotiales</taxon>
        <taxon>Aspergillaceae</taxon>
        <taxon>Penicillium</taxon>
    </lineage>
</organism>
<dbReference type="GeneID" id="81600689"/>
<evidence type="ECO:0000313" key="2">
    <source>
        <dbReference type="EMBL" id="KAJ5450615.1"/>
    </source>
</evidence>
<dbReference type="AlphaFoldDB" id="A0AAD6C600"/>
<feature type="compositionally biased region" description="Polar residues" evidence="1">
    <location>
        <begin position="69"/>
        <end position="80"/>
    </location>
</feature>